<feature type="signal peptide" evidence="2">
    <location>
        <begin position="1"/>
        <end position="19"/>
    </location>
</feature>
<reference evidence="4 5" key="1">
    <citation type="submission" date="2020-03" db="EMBL/GenBank/DDBJ databases">
        <authorList>
            <person name="Lai Q."/>
        </authorList>
    </citation>
    <scope>NUCLEOTIDE SEQUENCE [LARGE SCALE GENOMIC DNA]</scope>
    <source>
        <strain evidence="4 5">CCUG 25036</strain>
    </source>
</reference>
<dbReference type="GO" id="GO:0016787">
    <property type="term" value="F:hydrolase activity"/>
    <property type="evidence" value="ECO:0007669"/>
    <property type="project" value="InterPro"/>
</dbReference>
<name>A0A7X5ZK95_9GAMM</name>
<dbReference type="InterPro" id="IPR050955">
    <property type="entry name" value="Plant_Biomass_Hydrol_Est"/>
</dbReference>
<protein>
    <submittedName>
        <fullName evidence="4">Prolyl oligopeptidase family serine peptidase</fullName>
    </submittedName>
</protein>
<organism evidence="4 5">
    <name type="scientific">Luteibacter anthropi</name>
    <dbReference type="NCBI Taxonomy" id="564369"/>
    <lineage>
        <taxon>Bacteria</taxon>
        <taxon>Pseudomonadati</taxon>
        <taxon>Pseudomonadota</taxon>
        <taxon>Gammaproteobacteria</taxon>
        <taxon>Lysobacterales</taxon>
        <taxon>Rhodanobacteraceae</taxon>
        <taxon>Luteibacter</taxon>
    </lineage>
</organism>
<accession>A0A7X5ZK95</accession>
<proteinExistence type="predicted"/>
<dbReference type="PANTHER" id="PTHR43037">
    <property type="entry name" value="UNNAMED PRODUCT-RELATED"/>
    <property type="match status" value="1"/>
</dbReference>
<dbReference type="Gene3D" id="3.40.50.1820">
    <property type="entry name" value="alpha/beta hydrolase"/>
    <property type="match status" value="1"/>
</dbReference>
<comment type="caution">
    <text evidence="4">The sequence shown here is derived from an EMBL/GenBank/DDBJ whole genome shotgun (WGS) entry which is preliminary data.</text>
</comment>
<evidence type="ECO:0000313" key="5">
    <source>
        <dbReference type="Proteomes" id="UP000490980"/>
    </source>
</evidence>
<dbReference type="InterPro" id="IPR029058">
    <property type="entry name" value="AB_hydrolase_fold"/>
</dbReference>
<gene>
    <name evidence="4" type="ORF">HBF25_20905</name>
</gene>
<dbReference type="ESTHER" id="9gamm-a0a7x5zk95">
    <property type="family name" value="5_AlphaBeta_hydrolase"/>
</dbReference>
<dbReference type="SUPFAM" id="SSF53474">
    <property type="entry name" value="alpha/beta-Hydrolases"/>
    <property type="match status" value="1"/>
</dbReference>
<keyword evidence="1 2" id="KW-0732">Signal</keyword>
<keyword evidence="5" id="KW-1185">Reference proteome</keyword>
<dbReference type="AlphaFoldDB" id="A0A7X5ZK95"/>
<feature type="chain" id="PRO_5031457209" evidence="2">
    <location>
        <begin position="20"/>
        <end position="254"/>
    </location>
</feature>
<evidence type="ECO:0000259" key="3">
    <source>
        <dbReference type="Pfam" id="PF01738"/>
    </source>
</evidence>
<feature type="domain" description="Dienelactone hydrolase" evidence="3">
    <location>
        <begin position="109"/>
        <end position="233"/>
    </location>
</feature>
<dbReference type="PANTHER" id="PTHR43037:SF1">
    <property type="entry name" value="BLL1128 PROTEIN"/>
    <property type="match status" value="1"/>
</dbReference>
<dbReference type="RefSeq" id="WP_166952445.1">
    <property type="nucleotide sequence ID" value="NZ_JAARLZ010000015.1"/>
</dbReference>
<dbReference type="InterPro" id="IPR002925">
    <property type="entry name" value="Dienelactn_hydro"/>
</dbReference>
<sequence length="254" mass="28389">MLRTLLFLGTTAMVTPAFAASEHFVERSVDVNGRTYRYQVFVPTSPPEHPAVVLFLHGSGERGDDNTKQLAQGLPPWLDKHPDFPAIVVIPQTPDGQEWTDQANTSMAMAALEQSITEFHGDRHRLYLTGLSMGGYGSWQIAAQYPGTFAAAAIICGGVTAFDDERALVVHGMPSDVDPFEWTARKIGHLPVWIFHGAEDRVVPTWQSRRMYAALTDRQATVRYTEFPGVNHGSWDKAYGTPDLWTWMFAQRRP</sequence>
<dbReference type="Proteomes" id="UP000490980">
    <property type="component" value="Unassembled WGS sequence"/>
</dbReference>
<evidence type="ECO:0000256" key="2">
    <source>
        <dbReference type="SAM" id="SignalP"/>
    </source>
</evidence>
<dbReference type="Pfam" id="PF01738">
    <property type="entry name" value="DLH"/>
    <property type="match status" value="1"/>
</dbReference>
<dbReference type="EMBL" id="JAARLZ010000015">
    <property type="protein sequence ID" value="NII08853.1"/>
    <property type="molecule type" value="Genomic_DNA"/>
</dbReference>
<evidence type="ECO:0000313" key="4">
    <source>
        <dbReference type="EMBL" id="NII08853.1"/>
    </source>
</evidence>
<evidence type="ECO:0000256" key="1">
    <source>
        <dbReference type="ARBA" id="ARBA00022729"/>
    </source>
</evidence>